<dbReference type="PROSITE" id="PS51257">
    <property type="entry name" value="PROKAR_LIPOPROTEIN"/>
    <property type="match status" value="1"/>
</dbReference>
<proteinExistence type="predicted"/>
<name>A0A381ZU43_9ZZZZ</name>
<dbReference type="AlphaFoldDB" id="A0A381ZU43"/>
<sequence>MRKIYYSFLISCLILTIISCGKTTEESVSEAVSKTNDTVNDTAGAVNDTIFGDNYGTSPDFHFDLEEGTSLWEFVTTDSGYALVGSKNRRPWFQIVDKNGKYQMSKRYDVFGEFKSNFDPGMPLEGSLDGSAISKTKDGGYIVGTVVNPRHQSYGYSHIFKTNAQGEIVW</sequence>
<evidence type="ECO:0000313" key="1">
    <source>
        <dbReference type="EMBL" id="SVA92760.1"/>
    </source>
</evidence>
<protein>
    <recommendedName>
        <fullName evidence="2">Phytase-like domain-containing protein</fullName>
    </recommendedName>
</protein>
<feature type="non-terminal residue" evidence="1">
    <location>
        <position position="170"/>
    </location>
</feature>
<dbReference type="EMBL" id="UINC01022667">
    <property type="protein sequence ID" value="SVA92760.1"/>
    <property type="molecule type" value="Genomic_DNA"/>
</dbReference>
<evidence type="ECO:0008006" key="2">
    <source>
        <dbReference type="Google" id="ProtNLM"/>
    </source>
</evidence>
<reference evidence="1" key="1">
    <citation type="submission" date="2018-05" db="EMBL/GenBank/DDBJ databases">
        <authorList>
            <person name="Lanie J.A."/>
            <person name="Ng W.-L."/>
            <person name="Kazmierczak K.M."/>
            <person name="Andrzejewski T.M."/>
            <person name="Davidsen T.M."/>
            <person name="Wayne K.J."/>
            <person name="Tettelin H."/>
            <person name="Glass J.I."/>
            <person name="Rusch D."/>
            <person name="Podicherti R."/>
            <person name="Tsui H.-C.T."/>
            <person name="Winkler M.E."/>
        </authorList>
    </citation>
    <scope>NUCLEOTIDE SEQUENCE</scope>
</reference>
<gene>
    <name evidence="1" type="ORF">METZ01_LOCUS145614</name>
</gene>
<organism evidence="1">
    <name type="scientific">marine metagenome</name>
    <dbReference type="NCBI Taxonomy" id="408172"/>
    <lineage>
        <taxon>unclassified sequences</taxon>
        <taxon>metagenomes</taxon>
        <taxon>ecological metagenomes</taxon>
    </lineage>
</organism>
<accession>A0A381ZU43</accession>